<dbReference type="AlphaFoldDB" id="A0AAD8C1B6"/>
<keyword evidence="2" id="KW-1185">Reference proteome</keyword>
<gene>
    <name evidence="1" type="ORF">Bpfe_006796</name>
</gene>
<evidence type="ECO:0000313" key="2">
    <source>
        <dbReference type="Proteomes" id="UP001233172"/>
    </source>
</evidence>
<dbReference type="Proteomes" id="UP001233172">
    <property type="component" value="Unassembled WGS sequence"/>
</dbReference>
<reference evidence="1" key="1">
    <citation type="journal article" date="2023" name="PLoS Negl. Trop. Dis.">
        <title>A genome sequence for Biomphalaria pfeifferi, the major vector snail for the human-infecting parasite Schistosoma mansoni.</title>
        <authorList>
            <person name="Bu L."/>
            <person name="Lu L."/>
            <person name="Laidemitt M.R."/>
            <person name="Zhang S.M."/>
            <person name="Mutuku M."/>
            <person name="Mkoji G."/>
            <person name="Steinauer M."/>
            <person name="Loker E.S."/>
        </authorList>
    </citation>
    <scope>NUCLEOTIDE SEQUENCE</scope>
    <source>
        <strain evidence="1">KasaAsao</strain>
    </source>
</reference>
<organism evidence="1 2">
    <name type="scientific">Biomphalaria pfeifferi</name>
    <name type="common">Bloodfluke planorb</name>
    <name type="synonym">Freshwater snail</name>
    <dbReference type="NCBI Taxonomy" id="112525"/>
    <lineage>
        <taxon>Eukaryota</taxon>
        <taxon>Metazoa</taxon>
        <taxon>Spiralia</taxon>
        <taxon>Lophotrochozoa</taxon>
        <taxon>Mollusca</taxon>
        <taxon>Gastropoda</taxon>
        <taxon>Heterobranchia</taxon>
        <taxon>Euthyneura</taxon>
        <taxon>Panpulmonata</taxon>
        <taxon>Hygrophila</taxon>
        <taxon>Lymnaeoidea</taxon>
        <taxon>Planorbidae</taxon>
        <taxon>Biomphalaria</taxon>
    </lineage>
</organism>
<reference evidence="1" key="2">
    <citation type="submission" date="2023-04" db="EMBL/GenBank/DDBJ databases">
        <authorList>
            <person name="Bu L."/>
            <person name="Lu L."/>
            <person name="Laidemitt M.R."/>
            <person name="Zhang S.M."/>
            <person name="Mutuku M."/>
            <person name="Mkoji G."/>
            <person name="Steinauer M."/>
            <person name="Loker E.S."/>
        </authorList>
    </citation>
    <scope>NUCLEOTIDE SEQUENCE</scope>
    <source>
        <strain evidence="1">KasaAsao</strain>
        <tissue evidence="1">Whole Snail</tissue>
    </source>
</reference>
<dbReference type="EMBL" id="JASAOG010000020">
    <property type="protein sequence ID" value="KAK0063645.1"/>
    <property type="molecule type" value="Genomic_DNA"/>
</dbReference>
<sequence>MPQMLSEEMGKMGIICPEKRYVEDLSSYGQGLMLALEQTETRKVRMRSIMGTKGLDQGSELLNKRS</sequence>
<accession>A0AAD8C1B6</accession>
<evidence type="ECO:0000313" key="1">
    <source>
        <dbReference type="EMBL" id="KAK0063645.1"/>
    </source>
</evidence>
<protein>
    <submittedName>
        <fullName evidence="1">Uncharacterized protein</fullName>
    </submittedName>
</protein>
<comment type="caution">
    <text evidence="1">The sequence shown here is derived from an EMBL/GenBank/DDBJ whole genome shotgun (WGS) entry which is preliminary data.</text>
</comment>
<name>A0AAD8C1B6_BIOPF</name>
<proteinExistence type="predicted"/>